<dbReference type="Proteomes" id="UP001163046">
    <property type="component" value="Unassembled WGS sequence"/>
</dbReference>
<dbReference type="InterPro" id="IPR032675">
    <property type="entry name" value="LRR_dom_sf"/>
</dbReference>
<gene>
    <name evidence="1" type="ORF">OS493_032818</name>
</gene>
<keyword evidence="2" id="KW-1185">Reference proteome</keyword>
<evidence type="ECO:0000313" key="2">
    <source>
        <dbReference type="Proteomes" id="UP001163046"/>
    </source>
</evidence>
<reference evidence="1" key="1">
    <citation type="submission" date="2023-01" db="EMBL/GenBank/DDBJ databases">
        <title>Genome assembly of the deep-sea coral Lophelia pertusa.</title>
        <authorList>
            <person name="Herrera S."/>
            <person name="Cordes E."/>
        </authorList>
    </citation>
    <scope>NUCLEOTIDE SEQUENCE</scope>
    <source>
        <strain evidence="1">USNM1676648</strain>
        <tissue evidence="1">Polyp</tissue>
    </source>
</reference>
<dbReference type="SUPFAM" id="SSF52047">
    <property type="entry name" value="RNI-like"/>
    <property type="match status" value="1"/>
</dbReference>
<organism evidence="1 2">
    <name type="scientific">Desmophyllum pertusum</name>
    <dbReference type="NCBI Taxonomy" id="174260"/>
    <lineage>
        <taxon>Eukaryota</taxon>
        <taxon>Metazoa</taxon>
        <taxon>Cnidaria</taxon>
        <taxon>Anthozoa</taxon>
        <taxon>Hexacorallia</taxon>
        <taxon>Scleractinia</taxon>
        <taxon>Caryophylliina</taxon>
        <taxon>Caryophylliidae</taxon>
        <taxon>Desmophyllum</taxon>
    </lineage>
</organism>
<accession>A0A9W9Z995</accession>
<sequence>MDEESATALFTYLRSLSKLEVLDVSHNPLGSAVIVIAEHLDSAPCLAVLNMTDVKMGDHEVTALASSLKNLPNLWFLSLGPIHLAGECVHVKHLSKIPKLKRLDLASVHMGDKEINSVSKACKITRRFHHHHRLSYYGANDEENDGDQIYEEQDYGANYEENDGDQIYEEQDYGANDEETMGTRFMKSRTMAPMMKKTMGPDL</sequence>
<name>A0A9W9Z995_9CNID</name>
<dbReference type="Gene3D" id="3.80.10.10">
    <property type="entry name" value="Ribonuclease Inhibitor"/>
    <property type="match status" value="1"/>
</dbReference>
<proteinExistence type="predicted"/>
<protein>
    <submittedName>
        <fullName evidence="1">Uncharacterized protein</fullName>
    </submittedName>
</protein>
<comment type="caution">
    <text evidence="1">The sequence shown here is derived from an EMBL/GenBank/DDBJ whole genome shotgun (WGS) entry which is preliminary data.</text>
</comment>
<dbReference type="AlphaFoldDB" id="A0A9W9Z995"/>
<evidence type="ECO:0000313" key="1">
    <source>
        <dbReference type="EMBL" id="KAJ7376759.1"/>
    </source>
</evidence>
<dbReference type="EMBL" id="MU826391">
    <property type="protein sequence ID" value="KAJ7376759.1"/>
    <property type="molecule type" value="Genomic_DNA"/>
</dbReference>